<dbReference type="Gene3D" id="1.10.1580.10">
    <property type="match status" value="1"/>
</dbReference>
<feature type="region of interest" description="Disordered" evidence="8">
    <location>
        <begin position="468"/>
        <end position="532"/>
    </location>
</feature>
<dbReference type="PRINTS" id="PR00326">
    <property type="entry name" value="GTP1OBG"/>
</dbReference>
<evidence type="ECO:0000256" key="8">
    <source>
        <dbReference type="SAM" id="MobiDB-lite"/>
    </source>
</evidence>
<dbReference type="GO" id="GO:0050793">
    <property type="term" value="P:regulation of developmental process"/>
    <property type="evidence" value="ECO:0007669"/>
    <property type="project" value="UniProtKB-ARBA"/>
</dbReference>
<feature type="compositionally biased region" description="Low complexity" evidence="8">
    <location>
        <begin position="508"/>
        <end position="517"/>
    </location>
</feature>
<evidence type="ECO:0000256" key="1">
    <source>
        <dbReference type="ARBA" id="ARBA00004604"/>
    </source>
</evidence>
<dbReference type="InterPro" id="IPR050755">
    <property type="entry name" value="TRAFAC_YlqF/YawG_RiboMat"/>
</dbReference>
<keyword evidence="4" id="KW-0342">GTP-binding</keyword>
<comment type="function">
    <text evidence="6">May play a role in regulating cellular proliferation.</text>
</comment>
<dbReference type="GO" id="GO:0005730">
    <property type="term" value="C:nucleolus"/>
    <property type="evidence" value="ECO:0007669"/>
    <property type="project" value="UniProtKB-SubCell"/>
</dbReference>
<gene>
    <name evidence="10" type="primary">Ns1</name>
    <name evidence="10" type="ORF">Bhyg_09725</name>
</gene>
<dbReference type="CDD" id="cd04178">
    <property type="entry name" value="Nucleostemin_like"/>
    <property type="match status" value="1"/>
</dbReference>
<dbReference type="Pfam" id="PF01926">
    <property type="entry name" value="MMR_HSR1"/>
    <property type="match status" value="1"/>
</dbReference>
<comment type="subcellular location">
    <subcellularLocation>
        <location evidence="1">Nucleus</location>
        <location evidence="1">Nucleolus</location>
    </subcellularLocation>
</comment>
<dbReference type="Gene3D" id="3.40.50.300">
    <property type="entry name" value="P-loop containing nucleotide triphosphate hydrolases"/>
    <property type="match status" value="1"/>
</dbReference>
<proteinExistence type="predicted"/>
<evidence type="ECO:0000256" key="5">
    <source>
        <dbReference type="ARBA" id="ARBA00023242"/>
    </source>
</evidence>
<evidence type="ECO:0000256" key="3">
    <source>
        <dbReference type="ARBA" id="ARBA00023054"/>
    </source>
</evidence>
<dbReference type="Proteomes" id="UP001151699">
    <property type="component" value="Chromosome X"/>
</dbReference>
<feature type="domain" description="CP-type G" evidence="9">
    <location>
        <begin position="136"/>
        <end position="320"/>
    </location>
</feature>
<dbReference type="SUPFAM" id="SSF52540">
    <property type="entry name" value="P-loop containing nucleoside triphosphate hydrolases"/>
    <property type="match status" value="1"/>
</dbReference>
<comment type="caution">
    <text evidence="10">The sequence shown here is derived from an EMBL/GenBank/DDBJ whole genome shotgun (WGS) entry which is preliminary data.</text>
</comment>
<evidence type="ECO:0000256" key="2">
    <source>
        <dbReference type="ARBA" id="ARBA00022741"/>
    </source>
</evidence>
<dbReference type="PANTHER" id="PTHR11089:SF30">
    <property type="entry name" value="GUANINE NUCLEOTIDE-BINDING PROTEIN-LIKE 3 HOMOLOG"/>
    <property type="match status" value="1"/>
</dbReference>
<keyword evidence="2" id="KW-0547">Nucleotide-binding</keyword>
<keyword evidence="3" id="KW-0175">Coiled coil</keyword>
<dbReference type="GO" id="GO:0051239">
    <property type="term" value="P:regulation of multicellular organismal process"/>
    <property type="evidence" value="ECO:0007669"/>
    <property type="project" value="UniProtKB-ARBA"/>
</dbReference>
<accession>A0A9Q0MTU2</accession>
<dbReference type="AlphaFoldDB" id="A0A9Q0MTU2"/>
<feature type="region of interest" description="Disordered" evidence="8">
    <location>
        <begin position="23"/>
        <end position="51"/>
    </location>
</feature>
<dbReference type="OrthoDB" id="444945at2759"/>
<dbReference type="PANTHER" id="PTHR11089">
    <property type="entry name" value="GTP-BINDING PROTEIN-RELATED"/>
    <property type="match status" value="1"/>
</dbReference>
<dbReference type="InterPro" id="IPR030378">
    <property type="entry name" value="G_CP_dom"/>
</dbReference>
<dbReference type="PROSITE" id="PS51721">
    <property type="entry name" value="G_CP"/>
    <property type="match status" value="1"/>
</dbReference>
<dbReference type="FunFam" id="3.40.50.300:FF:000571">
    <property type="entry name" value="Guanine nucleotide-binding protein-like NSN1"/>
    <property type="match status" value="1"/>
</dbReference>
<evidence type="ECO:0000259" key="9">
    <source>
        <dbReference type="PROSITE" id="PS51721"/>
    </source>
</evidence>
<keyword evidence="5" id="KW-0539">Nucleus</keyword>
<reference evidence="10" key="1">
    <citation type="submission" date="2022-07" db="EMBL/GenBank/DDBJ databases">
        <authorList>
            <person name="Trinca V."/>
            <person name="Uliana J.V.C."/>
            <person name="Torres T.T."/>
            <person name="Ward R.J."/>
            <person name="Monesi N."/>
        </authorList>
    </citation>
    <scope>NUCLEOTIDE SEQUENCE</scope>
    <source>
        <strain evidence="10">HSMRA1968</strain>
        <tissue evidence="10">Whole embryos</tissue>
    </source>
</reference>
<dbReference type="EMBL" id="WJQU01000003">
    <property type="protein sequence ID" value="KAJ6636999.1"/>
    <property type="molecule type" value="Genomic_DNA"/>
</dbReference>
<organism evidence="10 11">
    <name type="scientific">Pseudolycoriella hygida</name>
    <dbReference type="NCBI Taxonomy" id="35572"/>
    <lineage>
        <taxon>Eukaryota</taxon>
        <taxon>Metazoa</taxon>
        <taxon>Ecdysozoa</taxon>
        <taxon>Arthropoda</taxon>
        <taxon>Hexapoda</taxon>
        <taxon>Insecta</taxon>
        <taxon>Pterygota</taxon>
        <taxon>Neoptera</taxon>
        <taxon>Endopterygota</taxon>
        <taxon>Diptera</taxon>
        <taxon>Nematocera</taxon>
        <taxon>Sciaroidea</taxon>
        <taxon>Sciaridae</taxon>
        <taxon>Pseudolycoriella</taxon>
    </lineage>
</organism>
<dbReference type="Pfam" id="PF08701">
    <property type="entry name" value="GN3L_Grn1"/>
    <property type="match status" value="1"/>
</dbReference>
<dbReference type="InterPro" id="IPR014813">
    <property type="entry name" value="Gnl3_N_dom"/>
</dbReference>
<evidence type="ECO:0000256" key="4">
    <source>
        <dbReference type="ARBA" id="ARBA00023134"/>
    </source>
</evidence>
<evidence type="ECO:0000256" key="7">
    <source>
        <dbReference type="ARBA" id="ARBA00069022"/>
    </source>
</evidence>
<dbReference type="InterPro" id="IPR006073">
    <property type="entry name" value="GTP-bd"/>
</dbReference>
<protein>
    <recommendedName>
        <fullName evidence="7">Guanine nucleotide-binding protein-like 3 homolog</fullName>
    </recommendedName>
</protein>
<dbReference type="InterPro" id="IPR027417">
    <property type="entry name" value="P-loop_NTPase"/>
</dbReference>
<sequence>MALKRLRTKQSKRLPARQKYKILKKIREHKRKVKKEARKQPKGKSSKQKLIQVPNVCPFKENILKEVEETKKLQEAEKLKRRELLMGSRNPESRKHMIETAAQRDAVHEARNIDTIDDEKSYQSEEAKENSLKAYFKEFRKVIEAADVILEVVDARDPIGTRCAEVRQSVESTGGNKRLVVVLNKADLVPRDNLNKWLKYLKRFGPATVFKASTQDQNSRLGRRKLNQSKSEDALKGSGCIGAELLMSMLANYCRNKGTKTCIRVGIVGIPNVGKSSIINSLTRGKSCSVGCTPGVTKVMQEVQLDSNIKLIDCPGIVFQQSKTHGNVAANVLKNAQRVTDVKDPFTIAESILQRASKSYFCNLYDITDYSTPEEFFAKKAIRMGKFLRGGVPDATSAARGLLNDWNTGKIKYCTQPPEDNSTVHISASIVSNDTKEFESDALDAMETDLLNSFAPTIEDIMDYKPTEPEVDVSSLKTQIIEPIKEETSNEPQTKRGKRNPEQALEGNQTLNKNMKQQQKKNKKRKLKEEKKVNSVANVLENISFADEAYDFDNDYIM</sequence>
<name>A0A9Q0MTU2_9DIPT</name>
<evidence type="ECO:0000313" key="10">
    <source>
        <dbReference type="EMBL" id="KAJ6636999.1"/>
    </source>
</evidence>
<dbReference type="InterPro" id="IPR023179">
    <property type="entry name" value="GTP-bd_ortho_bundle_sf"/>
</dbReference>
<evidence type="ECO:0000256" key="6">
    <source>
        <dbReference type="ARBA" id="ARBA00059892"/>
    </source>
</evidence>
<dbReference type="GO" id="GO:0005525">
    <property type="term" value="F:GTP binding"/>
    <property type="evidence" value="ECO:0007669"/>
    <property type="project" value="UniProtKB-KW"/>
</dbReference>
<feature type="compositionally biased region" description="Basic residues" evidence="8">
    <location>
        <begin position="23"/>
        <end position="47"/>
    </location>
</feature>
<keyword evidence="11" id="KW-1185">Reference proteome</keyword>
<evidence type="ECO:0000313" key="11">
    <source>
        <dbReference type="Proteomes" id="UP001151699"/>
    </source>
</evidence>
<dbReference type="FunFam" id="1.10.1580.10:FF:000002">
    <property type="entry name" value="Guanine nucleotide-binding protein-like 3 (nucleolar)-like"/>
    <property type="match status" value="1"/>
</dbReference>